<protein>
    <submittedName>
        <fullName evidence="2">NAD(P)H-dependent oxidoreductase</fullName>
        <ecNumber evidence="2">1.-.-.-</ecNumber>
    </submittedName>
</protein>
<dbReference type="RefSeq" id="WP_030649955.1">
    <property type="nucleotide sequence ID" value="NZ_JBEXDP010000015.1"/>
</dbReference>
<sequence length="194" mass="20845">MSDAPLRVALVIGSTRATRFGPTVARWFAEQAGQNEDVALDVVDLADFPLPVAITDSPEPADAAIAAALSSRLDAAEAFVVLTPEYNHSFPAPLKVAIDWNYTQWQAKPIGFVSYGGLSGGLRAVEQLRQVYAEMHAVTLRDTVSFHGAAATFDADGNPKDPTGCSAAAKTMLDQLVWWGTALREARAKRPYRA</sequence>
<dbReference type="SUPFAM" id="SSF52218">
    <property type="entry name" value="Flavoproteins"/>
    <property type="match status" value="1"/>
</dbReference>
<organism evidence="2 3">
    <name type="scientific">Streptomyces flaveolus</name>
    <dbReference type="NCBI Taxonomy" id="67297"/>
    <lineage>
        <taxon>Bacteria</taxon>
        <taxon>Bacillati</taxon>
        <taxon>Actinomycetota</taxon>
        <taxon>Actinomycetes</taxon>
        <taxon>Kitasatosporales</taxon>
        <taxon>Streptomycetaceae</taxon>
        <taxon>Streptomyces</taxon>
    </lineage>
</organism>
<dbReference type="GO" id="GO:0016491">
    <property type="term" value="F:oxidoreductase activity"/>
    <property type="evidence" value="ECO:0007669"/>
    <property type="project" value="UniProtKB-KW"/>
</dbReference>
<dbReference type="InterPro" id="IPR005025">
    <property type="entry name" value="FMN_Rdtase-like_dom"/>
</dbReference>
<gene>
    <name evidence="2" type="ORF">AB0H04_33225</name>
</gene>
<evidence type="ECO:0000313" key="2">
    <source>
        <dbReference type="EMBL" id="MEU5711662.1"/>
    </source>
</evidence>
<dbReference type="Proteomes" id="UP001551011">
    <property type="component" value="Unassembled WGS sequence"/>
</dbReference>
<dbReference type="PANTHER" id="PTHR30543">
    <property type="entry name" value="CHROMATE REDUCTASE"/>
    <property type="match status" value="1"/>
</dbReference>
<dbReference type="InterPro" id="IPR050712">
    <property type="entry name" value="NAD(P)H-dep_reductase"/>
</dbReference>
<dbReference type="PANTHER" id="PTHR30543:SF21">
    <property type="entry name" value="NAD(P)H-DEPENDENT FMN REDUCTASE LOT6"/>
    <property type="match status" value="1"/>
</dbReference>
<reference evidence="2 3" key="1">
    <citation type="submission" date="2024-06" db="EMBL/GenBank/DDBJ databases">
        <title>The Natural Products Discovery Center: Release of the First 8490 Sequenced Strains for Exploring Actinobacteria Biosynthetic Diversity.</title>
        <authorList>
            <person name="Kalkreuter E."/>
            <person name="Kautsar S.A."/>
            <person name="Yang D."/>
            <person name="Bader C.D."/>
            <person name="Teijaro C.N."/>
            <person name="Fluegel L."/>
            <person name="Davis C.M."/>
            <person name="Simpson J.R."/>
            <person name="Lauterbach L."/>
            <person name="Steele A.D."/>
            <person name="Gui C."/>
            <person name="Meng S."/>
            <person name="Li G."/>
            <person name="Viehrig K."/>
            <person name="Ye F."/>
            <person name="Su P."/>
            <person name="Kiefer A.F."/>
            <person name="Nichols A."/>
            <person name="Cepeda A.J."/>
            <person name="Yan W."/>
            <person name="Fan B."/>
            <person name="Jiang Y."/>
            <person name="Adhikari A."/>
            <person name="Zheng C.-J."/>
            <person name="Schuster L."/>
            <person name="Cowan T.M."/>
            <person name="Smanski M.J."/>
            <person name="Chevrette M.G."/>
            <person name="De Carvalho L.P.S."/>
            <person name="Shen B."/>
        </authorList>
    </citation>
    <scope>NUCLEOTIDE SEQUENCE [LARGE SCALE GENOMIC DNA]</scope>
    <source>
        <strain evidence="2 3">NPDC020594</strain>
    </source>
</reference>
<comment type="caution">
    <text evidence="2">The sequence shown here is derived from an EMBL/GenBank/DDBJ whole genome shotgun (WGS) entry which is preliminary data.</text>
</comment>
<dbReference type="InterPro" id="IPR029039">
    <property type="entry name" value="Flavoprotein-like_sf"/>
</dbReference>
<keyword evidence="2" id="KW-0560">Oxidoreductase</keyword>
<feature type="domain" description="NADPH-dependent FMN reductase-like" evidence="1">
    <location>
        <begin position="7"/>
        <end position="149"/>
    </location>
</feature>
<dbReference type="EMBL" id="JBFAEG010000028">
    <property type="protein sequence ID" value="MEU5711662.1"/>
    <property type="molecule type" value="Genomic_DNA"/>
</dbReference>
<evidence type="ECO:0000313" key="3">
    <source>
        <dbReference type="Proteomes" id="UP001551011"/>
    </source>
</evidence>
<dbReference type="EC" id="1.-.-.-" evidence="2"/>
<name>A0ABV3AI72_9ACTN</name>
<keyword evidence="3" id="KW-1185">Reference proteome</keyword>
<dbReference type="Pfam" id="PF03358">
    <property type="entry name" value="FMN_red"/>
    <property type="match status" value="1"/>
</dbReference>
<evidence type="ECO:0000259" key="1">
    <source>
        <dbReference type="Pfam" id="PF03358"/>
    </source>
</evidence>
<proteinExistence type="predicted"/>
<dbReference type="Gene3D" id="3.40.50.360">
    <property type="match status" value="1"/>
</dbReference>
<accession>A0ABV3AI72</accession>